<proteinExistence type="predicted"/>
<evidence type="ECO:0000313" key="2">
    <source>
        <dbReference type="EMBL" id="TXN34763.1"/>
    </source>
</evidence>
<dbReference type="RefSeq" id="WP_147743510.1">
    <property type="nucleotide sequence ID" value="NZ_VRUR01000002.1"/>
</dbReference>
<sequence>MKKLNTSQKIVLISGIIGVLIGIYGKYDGWLYDDYFIFFYTGISLIWVAFLRTDRRCHKNSRKASREIAE</sequence>
<accession>A0A5C8UZ16</accession>
<name>A0A5C8UZ16_9FLAO</name>
<keyword evidence="1" id="KW-0812">Transmembrane</keyword>
<dbReference type="Proteomes" id="UP000321456">
    <property type="component" value="Unassembled WGS sequence"/>
</dbReference>
<keyword evidence="1" id="KW-0472">Membrane</keyword>
<evidence type="ECO:0000313" key="3">
    <source>
        <dbReference type="Proteomes" id="UP000321456"/>
    </source>
</evidence>
<organism evidence="2 3">
    <name type="scientific">Flagellimonas hymeniacidonis</name>
    <dbReference type="NCBI Taxonomy" id="2603628"/>
    <lineage>
        <taxon>Bacteria</taxon>
        <taxon>Pseudomonadati</taxon>
        <taxon>Bacteroidota</taxon>
        <taxon>Flavobacteriia</taxon>
        <taxon>Flavobacteriales</taxon>
        <taxon>Flavobacteriaceae</taxon>
        <taxon>Flagellimonas</taxon>
    </lineage>
</organism>
<reference evidence="2 3" key="1">
    <citation type="submission" date="2019-08" db="EMBL/GenBank/DDBJ databases">
        <title>Professor.</title>
        <authorList>
            <person name="Park J.S."/>
        </authorList>
    </citation>
    <scope>NUCLEOTIDE SEQUENCE [LARGE SCALE GENOMIC DNA]</scope>
    <source>
        <strain evidence="2 3">176CP5-101</strain>
    </source>
</reference>
<dbReference type="AlphaFoldDB" id="A0A5C8UZ16"/>
<keyword evidence="3" id="KW-1185">Reference proteome</keyword>
<keyword evidence="1" id="KW-1133">Transmembrane helix</keyword>
<protein>
    <submittedName>
        <fullName evidence="2">Uncharacterized protein</fullName>
    </submittedName>
</protein>
<gene>
    <name evidence="2" type="ORF">FVB32_09165</name>
</gene>
<comment type="caution">
    <text evidence="2">The sequence shown here is derived from an EMBL/GenBank/DDBJ whole genome shotgun (WGS) entry which is preliminary data.</text>
</comment>
<feature type="transmembrane region" description="Helical" evidence="1">
    <location>
        <begin position="35"/>
        <end position="53"/>
    </location>
</feature>
<dbReference type="EMBL" id="VRUR01000002">
    <property type="protein sequence ID" value="TXN34763.1"/>
    <property type="molecule type" value="Genomic_DNA"/>
</dbReference>
<evidence type="ECO:0000256" key="1">
    <source>
        <dbReference type="SAM" id="Phobius"/>
    </source>
</evidence>